<dbReference type="EMBL" id="JAERUA010000019">
    <property type="protein sequence ID" value="KAI1887095.1"/>
    <property type="molecule type" value="Genomic_DNA"/>
</dbReference>
<evidence type="ECO:0000259" key="2">
    <source>
        <dbReference type="Pfam" id="PF15249"/>
    </source>
</evidence>
<comment type="caution">
    <text evidence="3">The sequence shown here is derived from an EMBL/GenBank/DDBJ whole genome shotgun (WGS) entry which is preliminary data.</text>
</comment>
<sequence length="858" mass="89517">MTFGNKETGVMDDEDARRLLDIIGDVQALNDYLHGANNKSINEDDVTNATFGSANSFFTSNSGDAGSSLKDGGGALGEVGGTGGVGLQLPSSLQFIEEELSGTSPSGAELGEEQPFDILQKSLQEADITEQTLAQEALLESPPPSAPFPQQLVSGAFGPVTGAFPGAQSQGVLQQPLHNGAGGHIQVLGAFGGAPSVMTINSLERPQILLRPGGVASPGLGGGVVLQRQAGPAGGGGGQGGVFPPPATGQVGMPFKACGTSIPLQNIIIQRGPTPQALVRPIQPKPMQVGGQTVYNISGLSTTAPPQQGGSAQAAQQMKVVNHSGSIVIHSPLGQQQQQPQQQQQQQQAPPGQFLLPASLSLTPSSTTHGLQALNGQLLHTTPDRASTSTTYSILTNHSGAVQLVAGQNFAGQLIVNPGVIAGGGAQLGQVTPAVPQVPRATGATTTPRTWTGLPSSAPSGTAIQNRFTLVNAAGVGAAGPQGQQQVSAVSLGQGVLVPLAQDPTSATHTTPETNMFPGSQDSTPVVPQFVGLLGTKAVKTVTTLNQLESSSTANTQQLGSQKRPAPQQLTKGALVLQQLRQDQASVLTADRSPFSSLDDAFCKLLPYHVYDGLLPTNEDFRKVDEEFETVAAHVLTRTQSMLNKYRRLLLVEAERTSPSSEMVMIDRTFNQEERSNLTQDKRLALVDRDGFLEDFCCLAKTVGTSLPEVGQEPAPSVAAELVGQPPNPLSTAHHHRDHKDSGRGRTGKKGRGSVDPTLRTEPQQEGKDPLQDGPEVSLSEHLETAIKSILDLKKTQKGGYVGPASSTTPRHNAQIHPSLQPQGQGPEEPLPSEHSQVPMTAHTDSVLEAAVNSILEC</sequence>
<evidence type="ECO:0000256" key="1">
    <source>
        <dbReference type="SAM" id="MobiDB-lite"/>
    </source>
</evidence>
<dbReference type="GO" id="GO:0016514">
    <property type="term" value="C:SWI/SNF complex"/>
    <property type="evidence" value="ECO:0007669"/>
    <property type="project" value="TreeGrafter"/>
</dbReference>
<dbReference type="AlphaFoldDB" id="A0A8T3CWU6"/>
<keyword evidence="4" id="KW-1185">Reference proteome</keyword>
<feature type="region of interest" description="Disordered" evidence="1">
    <location>
        <begin position="707"/>
        <end position="776"/>
    </location>
</feature>
<accession>A0A8T3CWU6</accession>
<gene>
    <name evidence="3" type="ORF">AGOR_G00202590</name>
</gene>
<dbReference type="InterPro" id="IPR052438">
    <property type="entry name" value="Chromatin_remod/trans_coact"/>
</dbReference>
<dbReference type="InterPro" id="IPR015671">
    <property type="entry name" value="GSCR1_dom"/>
</dbReference>
<feature type="compositionally biased region" description="Low complexity" evidence="1">
    <location>
        <begin position="304"/>
        <end position="317"/>
    </location>
</feature>
<dbReference type="Pfam" id="PF15249">
    <property type="entry name" value="GLTSCR1"/>
    <property type="match status" value="1"/>
</dbReference>
<evidence type="ECO:0000313" key="4">
    <source>
        <dbReference type="Proteomes" id="UP000829720"/>
    </source>
</evidence>
<feature type="region of interest" description="Disordered" evidence="1">
    <location>
        <begin position="797"/>
        <end position="839"/>
    </location>
</feature>
<feature type="region of interest" description="Disordered" evidence="1">
    <location>
        <begin position="298"/>
        <end position="317"/>
    </location>
</feature>
<reference evidence="3" key="1">
    <citation type="submission" date="2021-01" db="EMBL/GenBank/DDBJ databases">
        <authorList>
            <person name="Zahm M."/>
            <person name="Roques C."/>
            <person name="Cabau C."/>
            <person name="Klopp C."/>
            <person name="Donnadieu C."/>
            <person name="Jouanno E."/>
            <person name="Lampietro C."/>
            <person name="Louis A."/>
            <person name="Herpin A."/>
            <person name="Echchiki A."/>
            <person name="Berthelot C."/>
            <person name="Parey E."/>
            <person name="Roest-Crollius H."/>
            <person name="Braasch I."/>
            <person name="Postlethwait J."/>
            <person name="Bobe J."/>
            <person name="Montfort J."/>
            <person name="Bouchez O."/>
            <person name="Begum T."/>
            <person name="Mejri S."/>
            <person name="Adams A."/>
            <person name="Chen W.-J."/>
            <person name="Guiguen Y."/>
        </authorList>
    </citation>
    <scope>NUCLEOTIDE SEQUENCE</scope>
    <source>
        <tissue evidence="3">Blood</tissue>
    </source>
</reference>
<dbReference type="Proteomes" id="UP000829720">
    <property type="component" value="Unassembled WGS sequence"/>
</dbReference>
<dbReference type="OrthoDB" id="2556847at2759"/>
<feature type="domain" description="GLTSCR protein conserved" evidence="2">
    <location>
        <begin position="583"/>
        <end position="683"/>
    </location>
</feature>
<feature type="compositionally biased region" description="Low complexity" evidence="1">
    <location>
        <begin position="818"/>
        <end position="828"/>
    </location>
</feature>
<dbReference type="PANTHER" id="PTHR15572">
    <property type="entry name" value="GLIOMA TUMOR SUPPRESSOR CANDIDATE REGION GENE 1"/>
    <property type="match status" value="1"/>
</dbReference>
<proteinExistence type="predicted"/>
<organism evidence="3 4">
    <name type="scientific">Albula goreensis</name>
    <dbReference type="NCBI Taxonomy" id="1534307"/>
    <lineage>
        <taxon>Eukaryota</taxon>
        <taxon>Metazoa</taxon>
        <taxon>Chordata</taxon>
        <taxon>Craniata</taxon>
        <taxon>Vertebrata</taxon>
        <taxon>Euteleostomi</taxon>
        <taxon>Actinopterygii</taxon>
        <taxon>Neopterygii</taxon>
        <taxon>Teleostei</taxon>
        <taxon>Albuliformes</taxon>
        <taxon>Albulidae</taxon>
        <taxon>Albula</taxon>
    </lineage>
</organism>
<protein>
    <recommendedName>
        <fullName evidence="2">GLTSCR protein conserved domain-containing protein</fullName>
    </recommendedName>
</protein>
<dbReference type="PANTHER" id="PTHR15572:SF2">
    <property type="entry name" value="BRD4-INTERACTING CHROMATIN-REMODELING COMPLEX-ASSOCIATED PROTEIN-LIKE"/>
    <property type="match status" value="1"/>
</dbReference>
<evidence type="ECO:0000313" key="3">
    <source>
        <dbReference type="EMBL" id="KAI1887095.1"/>
    </source>
</evidence>
<dbReference type="GO" id="GO:0045893">
    <property type="term" value="P:positive regulation of DNA-templated transcription"/>
    <property type="evidence" value="ECO:0007669"/>
    <property type="project" value="TreeGrafter"/>
</dbReference>
<name>A0A8T3CWU6_9TELE</name>